<feature type="repeat" description="WD" evidence="3">
    <location>
        <begin position="368"/>
        <end position="394"/>
    </location>
</feature>
<dbReference type="RefSeq" id="XP_002546426.1">
    <property type="nucleotide sequence ID" value="XM_002546380.1"/>
</dbReference>
<dbReference type="eggNOG" id="KOG0272">
    <property type="taxonomic scope" value="Eukaryota"/>
</dbReference>
<dbReference type="InterPro" id="IPR001680">
    <property type="entry name" value="WD40_rpt"/>
</dbReference>
<dbReference type="Gene3D" id="4.10.280.110">
    <property type="entry name" value="Pre-mRNA processing factor 4 domain"/>
    <property type="match status" value="1"/>
</dbReference>
<feature type="repeat" description="WD" evidence="3">
    <location>
        <begin position="222"/>
        <end position="263"/>
    </location>
</feature>
<evidence type="ECO:0000256" key="3">
    <source>
        <dbReference type="PROSITE-ProRule" id="PRU00221"/>
    </source>
</evidence>
<evidence type="ECO:0000256" key="2">
    <source>
        <dbReference type="ARBA" id="ARBA00022737"/>
    </source>
</evidence>
<dbReference type="Pfam" id="PF00400">
    <property type="entry name" value="WD40"/>
    <property type="match status" value="5"/>
</dbReference>
<keyword evidence="1 3" id="KW-0853">WD repeat</keyword>
<reference evidence="6 7" key="1">
    <citation type="journal article" date="2009" name="Nature">
        <title>Evolution of pathogenicity and sexual reproduction in eight Candida genomes.</title>
        <authorList>
            <person name="Butler G."/>
            <person name="Rasmussen M.D."/>
            <person name="Lin M.F."/>
            <person name="Santos M.A."/>
            <person name="Sakthikumar S."/>
            <person name="Munro C.A."/>
            <person name="Rheinbay E."/>
            <person name="Grabherr M."/>
            <person name="Forche A."/>
            <person name="Reedy J.L."/>
            <person name="Agrafioti I."/>
            <person name="Arnaud M.B."/>
            <person name="Bates S."/>
            <person name="Brown A.J."/>
            <person name="Brunke S."/>
            <person name="Costanzo M.C."/>
            <person name="Fitzpatrick D.A."/>
            <person name="de Groot P.W."/>
            <person name="Harris D."/>
            <person name="Hoyer L.L."/>
            <person name="Hube B."/>
            <person name="Klis F.M."/>
            <person name="Kodira C."/>
            <person name="Lennard N."/>
            <person name="Logue M.E."/>
            <person name="Martin R."/>
            <person name="Neiman A.M."/>
            <person name="Nikolaou E."/>
            <person name="Quail M.A."/>
            <person name="Quinn J."/>
            <person name="Santos M.C."/>
            <person name="Schmitzberger F.F."/>
            <person name="Sherlock G."/>
            <person name="Shah P."/>
            <person name="Silverstein K.A."/>
            <person name="Skrzypek M.S."/>
            <person name="Soll D."/>
            <person name="Staggs R."/>
            <person name="Stansfield I."/>
            <person name="Stumpf M.P."/>
            <person name="Sudbery P.E."/>
            <person name="Srikantha T."/>
            <person name="Zeng Q."/>
            <person name="Berman J."/>
            <person name="Berriman M."/>
            <person name="Heitman J."/>
            <person name="Gow N.A."/>
            <person name="Lorenz M.C."/>
            <person name="Birren B.W."/>
            <person name="Kellis M."/>
            <person name="Cuomo C.A."/>
        </authorList>
    </citation>
    <scope>NUCLEOTIDE SEQUENCE [LARGE SCALE GENOMIC DNA]</scope>
    <source>
        <strain evidence="7">ATCC MYA-3404 / T1</strain>
    </source>
</reference>
<feature type="region of interest" description="Disordered" evidence="4">
    <location>
        <begin position="53"/>
        <end position="72"/>
    </location>
</feature>
<evidence type="ECO:0000259" key="5">
    <source>
        <dbReference type="SMART" id="SM00500"/>
    </source>
</evidence>
<organism evidence="6 7">
    <name type="scientific">Candida tropicalis (strain ATCC MYA-3404 / T1)</name>
    <name type="common">Yeast</name>
    <dbReference type="NCBI Taxonomy" id="294747"/>
    <lineage>
        <taxon>Eukaryota</taxon>
        <taxon>Fungi</taxon>
        <taxon>Dikarya</taxon>
        <taxon>Ascomycota</taxon>
        <taxon>Saccharomycotina</taxon>
        <taxon>Pichiomycetes</taxon>
        <taxon>Debaryomycetaceae</taxon>
        <taxon>Candida/Lodderomyces clade</taxon>
        <taxon>Candida</taxon>
    </lineage>
</organism>
<keyword evidence="7" id="KW-1185">Reference proteome</keyword>
<evidence type="ECO:0000313" key="6">
    <source>
        <dbReference type="EMBL" id="EER30505.1"/>
    </source>
</evidence>
<gene>
    <name evidence="6" type="ORF">CTRG_05904</name>
</gene>
<dbReference type="AlphaFoldDB" id="C5MIL1"/>
<sequence length="427" mass="48535">MDFKDIPVINDNIVPESDEEIRQQLKNLGQPMVLPGEDDEARKQRLITLTTDQDMMEGEEDEEEDNEEFYTPGPSELYDVRLKILKSSLIKASTRLDLEKEMNSFDYTYYLKQRRNLNLKASKFELFGSQMIKGNTRAISTVRFSPNDEFIASGSWDGSICIMNSKDLSTFSFIPNGYHSEKVTLDWDMNSNKNVFASGGNEGNLNIWEVSESQLKPSVSIKQAHDQRITKSIFHPINDYLVTSSSDKTWKLWDINNEKELMVQEGHTSEVISCSIHQDGSLLFSAGKEGRSFCWDLRSGRSVFTLRSCWRADFCNNHLVTGDANGVLQVMDLRKNDQALQDIPAHTKPISDVHFYHQRGESNDKEANGKLLISSSFDGNVNIWSVDNWIKVKSLKGHDRSMSCDINGAGDSIVSSGWDRTVKLWNI</sequence>
<evidence type="ECO:0000256" key="4">
    <source>
        <dbReference type="SAM" id="MobiDB-lite"/>
    </source>
</evidence>
<dbReference type="SMART" id="SM00500">
    <property type="entry name" value="SFM"/>
    <property type="match status" value="1"/>
</dbReference>
<dbReference type="SUPFAM" id="SSF50978">
    <property type="entry name" value="WD40 repeat-like"/>
    <property type="match status" value="1"/>
</dbReference>
<dbReference type="GO" id="GO:0017070">
    <property type="term" value="F:U6 snRNA binding"/>
    <property type="evidence" value="ECO:0007669"/>
    <property type="project" value="TreeGrafter"/>
</dbReference>
<dbReference type="InterPro" id="IPR014906">
    <property type="entry name" value="PRP4-like"/>
</dbReference>
<dbReference type="PANTHER" id="PTHR19846:SF0">
    <property type="entry name" value="PRE-MRNA PROCESSING FACTOR 4"/>
    <property type="match status" value="1"/>
</dbReference>
<dbReference type="PROSITE" id="PS50082">
    <property type="entry name" value="WD_REPEATS_2"/>
    <property type="match status" value="5"/>
</dbReference>
<dbReference type="Gene3D" id="2.130.10.10">
    <property type="entry name" value="YVTN repeat-like/Quinoprotein amine dehydrogenase"/>
    <property type="match status" value="2"/>
</dbReference>
<dbReference type="Proteomes" id="UP000002037">
    <property type="component" value="Unassembled WGS sequence"/>
</dbReference>
<dbReference type="KEGG" id="ctp:CTRG_05904"/>
<dbReference type="SMART" id="SM00320">
    <property type="entry name" value="WD40"/>
    <property type="match status" value="7"/>
</dbReference>
<name>C5MIL1_CANTT</name>
<evidence type="ECO:0000256" key="1">
    <source>
        <dbReference type="ARBA" id="ARBA00022574"/>
    </source>
</evidence>
<accession>C5MIL1</accession>
<dbReference type="HOGENOM" id="CLU_000288_57_20_1"/>
<dbReference type="VEuPathDB" id="FungiDB:CTRG_05904"/>
<feature type="domain" description="Pre-mRNA processing factor 4 (PRP4)-like" evidence="5">
    <location>
        <begin position="16"/>
        <end position="68"/>
    </location>
</feature>
<evidence type="ECO:0000313" key="7">
    <source>
        <dbReference type="Proteomes" id="UP000002037"/>
    </source>
</evidence>
<dbReference type="PRINTS" id="PR00320">
    <property type="entry name" value="GPROTEINBRPT"/>
</dbReference>
<dbReference type="GeneID" id="8296019"/>
<dbReference type="InterPro" id="IPR019775">
    <property type="entry name" value="WD40_repeat_CS"/>
</dbReference>
<dbReference type="PANTHER" id="PTHR19846">
    <property type="entry name" value="WD40 REPEAT PROTEIN"/>
    <property type="match status" value="1"/>
</dbReference>
<dbReference type="OrthoDB" id="540662at2759"/>
<dbReference type="InterPro" id="IPR036322">
    <property type="entry name" value="WD40_repeat_dom_sf"/>
</dbReference>
<dbReference type="InterPro" id="IPR036285">
    <property type="entry name" value="PRP4-like_sf"/>
</dbReference>
<dbReference type="PROSITE" id="PS50294">
    <property type="entry name" value="WD_REPEATS_REGION"/>
    <property type="match status" value="3"/>
</dbReference>
<feature type="repeat" description="WD" evidence="3">
    <location>
        <begin position="413"/>
        <end position="427"/>
    </location>
</feature>
<dbReference type="GO" id="GO:0034247">
    <property type="term" value="P:snoRNA splicing"/>
    <property type="evidence" value="ECO:0007669"/>
    <property type="project" value="EnsemblFungi"/>
</dbReference>
<dbReference type="CDD" id="cd00200">
    <property type="entry name" value="WD40"/>
    <property type="match status" value="1"/>
</dbReference>
<dbReference type="SUPFAM" id="SSF158230">
    <property type="entry name" value="PRP4-like"/>
    <property type="match status" value="1"/>
</dbReference>
<dbReference type="GO" id="GO:0030621">
    <property type="term" value="F:U4 snRNA binding"/>
    <property type="evidence" value="ECO:0007669"/>
    <property type="project" value="TreeGrafter"/>
</dbReference>
<dbReference type="InterPro" id="IPR020472">
    <property type="entry name" value="WD40_PAC1"/>
</dbReference>
<feature type="repeat" description="WD" evidence="3">
    <location>
        <begin position="132"/>
        <end position="164"/>
    </location>
</feature>
<dbReference type="GO" id="GO:0000393">
    <property type="term" value="P:spliceosomal conformational changes to generate catalytic conformation"/>
    <property type="evidence" value="ECO:0007669"/>
    <property type="project" value="EnsemblFungi"/>
</dbReference>
<dbReference type="PROSITE" id="PS00678">
    <property type="entry name" value="WD_REPEATS_1"/>
    <property type="match status" value="2"/>
</dbReference>
<dbReference type="STRING" id="294747.C5MIL1"/>
<dbReference type="EMBL" id="GG692404">
    <property type="protein sequence ID" value="EER30505.1"/>
    <property type="molecule type" value="Genomic_DNA"/>
</dbReference>
<protein>
    <recommendedName>
        <fullName evidence="5">Pre-mRNA processing factor 4 (PRP4)-like domain-containing protein</fullName>
    </recommendedName>
</protein>
<dbReference type="InterPro" id="IPR015943">
    <property type="entry name" value="WD40/YVTN_repeat-like_dom_sf"/>
</dbReference>
<keyword evidence="2" id="KW-0677">Repeat</keyword>
<dbReference type="GO" id="GO:0046540">
    <property type="term" value="C:U4/U6 x U5 tri-snRNP complex"/>
    <property type="evidence" value="ECO:0007669"/>
    <property type="project" value="EnsemblFungi"/>
</dbReference>
<feature type="repeat" description="WD" evidence="3">
    <location>
        <begin position="264"/>
        <end position="305"/>
    </location>
</feature>
<feature type="compositionally biased region" description="Acidic residues" evidence="4">
    <location>
        <begin position="54"/>
        <end position="68"/>
    </location>
</feature>
<proteinExistence type="predicted"/>